<feature type="compositionally biased region" description="Basic and acidic residues" evidence="1">
    <location>
        <begin position="161"/>
        <end position="173"/>
    </location>
</feature>
<gene>
    <name evidence="3" type="ORF">GALLR39Z86_01450</name>
</gene>
<evidence type="ECO:0000313" key="3">
    <source>
        <dbReference type="EMBL" id="GLI40295.1"/>
    </source>
</evidence>
<keyword evidence="2" id="KW-0472">Membrane</keyword>
<keyword evidence="2" id="KW-1133">Transmembrane helix</keyword>
<feature type="region of interest" description="Disordered" evidence="1">
    <location>
        <begin position="1"/>
        <end position="255"/>
    </location>
</feature>
<feature type="compositionally biased region" description="Low complexity" evidence="1">
    <location>
        <begin position="181"/>
        <end position="190"/>
    </location>
</feature>
<feature type="compositionally biased region" description="Low complexity" evidence="1">
    <location>
        <begin position="24"/>
        <end position="63"/>
    </location>
</feature>
<evidence type="ECO:0000256" key="1">
    <source>
        <dbReference type="SAM" id="MobiDB-lite"/>
    </source>
</evidence>
<dbReference type="RefSeq" id="WP_281846073.1">
    <property type="nucleotide sequence ID" value="NZ_BAAAOL010000009.1"/>
</dbReference>
<feature type="compositionally biased region" description="Low complexity" evidence="1">
    <location>
        <begin position="113"/>
        <end position="126"/>
    </location>
</feature>
<accession>A0A9W6G3G0</accession>
<dbReference type="Proteomes" id="UP001144313">
    <property type="component" value="Unassembled WGS sequence"/>
</dbReference>
<comment type="caution">
    <text evidence="3">The sequence shown here is derived from an EMBL/GenBank/DDBJ whole genome shotgun (WGS) entry which is preliminary data.</text>
</comment>
<keyword evidence="4" id="KW-1185">Reference proteome</keyword>
<proteinExistence type="predicted"/>
<name>A0A9W6G3G0_9ACTN</name>
<evidence type="ECO:0000256" key="2">
    <source>
        <dbReference type="SAM" id="Phobius"/>
    </source>
</evidence>
<reference evidence="3" key="1">
    <citation type="submission" date="2022-12" db="EMBL/GenBank/DDBJ databases">
        <title>Reference genome sequencing for broad-spectrum identification of bacterial and archaeal isolates by mass spectrometry.</title>
        <authorList>
            <person name="Sekiguchi Y."/>
            <person name="Tourlousse D.M."/>
        </authorList>
    </citation>
    <scope>NUCLEOTIDE SEQUENCE</scope>
    <source>
        <strain evidence="3">LLR39Z86</strain>
    </source>
</reference>
<dbReference type="EMBL" id="BSDT01000001">
    <property type="protein sequence ID" value="GLI40295.1"/>
    <property type="molecule type" value="Genomic_DNA"/>
</dbReference>
<feature type="compositionally biased region" description="Basic and acidic residues" evidence="1">
    <location>
        <begin position="239"/>
        <end position="249"/>
    </location>
</feature>
<evidence type="ECO:0000313" key="4">
    <source>
        <dbReference type="Proteomes" id="UP001144313"/>
    </source>
</evidence>
<organism evidence="3 4">
    <name type="scientific">Glycomyces algeriensis</name>
    <dbReference type="NCBI Taxonomy" id="256037"/>
    <lineage>
        <taxon>Bacteria</taxon>
        <taxon>Bacillati</taxon>
        <taxon>Actinomycetota</taxon>
        <taxon>Actinomycetes</taxon>
        <taxon>Glycomycetales</taxon>
        <taxon>Glycomycetaceae</taxon>
        <taxon>Glycomyces</taxon>
    </lineage>
</organism>
<keyword evidence="2" id="KW-0812">Transmembrane</keyword>
<sequence>MSATPPYGPAYDEQPEDGQRPGSGQWRPRAGRPRGAQGEPGRNPSGQMPQAGGPQGGPQTSGPQAGGPQGGQRPMPQAGRPSQAPRGGAPRAGGPSAGRGPQPGQGRPGPSGQGQSPQHFSPQSGGYESRRPQGGPVTGSTPRTAPGSEPRPDQWGAGSPPRREAGSPPRRDAGAPSRGAGEQQQFKGQSQGQGQGQGAEPIARKDQPFEETAFADEARGEWSGGNETTTIGRLGYMPKEPRRRSDFQKVRSRARKSSPLPKIIIGVVALALVGGGVYWFMNRDGGAESTTGTETNLTYEGSDEPCSLVDTAPLASIVDGAEPEAVGDAEQKSRGWVQSCSMTYGEAQGATALLEVESTVFDTDAKASVNFELGTSDIGELGEAWTLVEPAPEIGDQSAAIARVPEGETSNFHLHVQDDNAYVVVRLSVSKDAALDQQGLTDMALAVANGYLENWREA</sequence>
<dbReference type="AlphaFoldDB" id="A0A9W6G3G0"/>
<feature type="compositionally biased region" description="Gly residues" evidence="1">
    <location>
        <begin position="95"/>
        <end position="112"/>
    </location>
</feature>
<feature type="compositionally biased region" description="Low complexity" evidence="1">
    <location>
        <begin position="71"/>
        <end position="94"/>
    </location>
</feature>
<protein>
    <submittedName>
        <fullName evidence="3">Uncharacterized protein</fullName>
    </submittedName>
</protein>
<feature type="transmembrane region" description="Helical" evidence="2">
    <location>
        <begin position="263"/>
        <end position="281"/>
    </location>
</feature>